<dbReference type="EMBL" id="GG662762">
    <property type="protein sequence ID" value="EAR92208.2"/>
    <property type="molecule type" value="Genomic_DNA"/>
</dbReference>
<dbReference type="InParanoid" id="Q235J3"/>
<dbReference type="OrthoDB" id="299068at2759"/>
<dbReference type="PANTHER" id="PTHR38150:SF1">
    <property type="entry name" value="PFU DOMAIN-CONTAINING PROTEIN"/>
    <property type="match status" value="1"/>
</dbReference>
<evidence type="ECO:0000313" key="3">
    <source>
        <dbReference type="Proteomes" id="UP000009168"/>
    </source>
</evidence>
<feature type="compositionally biased region" description="Basic and acidic residues" evidence="1">
    <location>
        <begin position="893"/>
        <end position="902"/>
    </location>
</feature>
<reference evidence="3" key="1">
    <citation type="journal article" date="2006" name="PLoS Biol.">
        <title>Macronuclear genome sequence of the ciliate Tetrahymena thermophila, a model eukaryote.</title>
        <authorList>
            <person name="Eisen J.A."/>
            <person name="Coyne R.S."/>
            <person name="Wu M."/>
            <person name="Wu D."/>
            <person name="Thiagarajan M."/>
            <person name="Wortman J.R."/>
            <person name="Badger J.H."/>
            <person name="Ren Q."/>
            <person name="Amedeo P."/>
            <person name="Jones K.M."/>
            <person name="Tallon L.J."/>
            <person name="Delcher A.L."/>
            <person name="Salzberg S.L."/>
            <person name="Silva J.C."/>
            <person name="Haas B.J."/>
            <person name="Majoros W.H."/>
            <person name="Farzad M."/>
            <person name="Carlton J.M."/>
            <person name="Smith R.K. Jr."/>
            <person name="Garg J."/>
            <person name="Pearlman R.E."/>
            <person name="Karrer K.M."/>
            <person name="Sun L."/>
            <person name="Manning G."/>
            <person name="Elde N.C."/>
            <person name="Turkewitz A.P."/>
            <person name="Asai D.J."/>
            <person name="Wilkes D.E."/>
            <person name="Wang Y."/>
            <person name="Cai H."/>
            <person name="Collins K."/>
            <person name="Stewart B.A."/>
            <person name="Lee S.R."/>
            <person name="Wilamowska K."/>
            <person name="Weinberg Z."/>
            <person name="Ruzzo W.L."/>
            <person name="Wloga D."/>
            <person name="Gaertig J."/>
            <person name="Frankel J."/>
            <person name="Tsao C.-C."/>
            <person name="Gorovsky M.A."/>
            <person name="Keeling P.J."/>
            <person name="Waller R.F."/>
            <person name="Patron N.J."/>
            <person name="Cherry J.M."/>
            <person name="Stover N.A."/>
            <person name="Krieger C.J."/>
            <person name="del Toro C."/>
            <person name="Ryder H.F."/>
            <person name="Williamson S.C."/>
            <person name="Barbeau R.A."/>
            <person name="Hamilton E.P."/>
            <person name="Orias E."/>
        </authorList>
    </citation>
    <scope>NUCLEOTIDE SEQUENCE [LARGE SCALE GENOMIC DNA]</scope>
    <source>
        <strain evidence="3">SB210</strain>
    </source>
</reference>
<feature type="compositionally biased region" description="Basic and acidic residues" evidence="1">
    <location>
        <begin position="41"/>
        <end position="52"/>
    </location>
</feature>
<accession>Q235J3</accession>
<dbReference type="OMA" id="NFQSRDE"/>
<protein>
    <submittedName>
        <fullName evidence="2">Uncharacterized protein</fullName>
    </submittedName>
</protein>
<dbReference type="KEGG" id="tet:TTHERM_01034340"/>
<dbReference type="STRING" id="312017.Q235J3"/>
<feature type="region of interest" description="Disordered" evidence="1">
    <location>
        <begin position="1"/>
        <end position="55"/>
    </location>
</feature>
<gene>
    <name evidence="2" type="ORF">TTHERM_01034340</name>
</gene>
<name>Q235J3_TETTS</name>
<evidence type="ECO:0000313" key="2">
    <source>
        <dbReference type="EMBL" id="EAR92208.2"/>
    </source>
</evidence>
<dbReference type="GeneID" id="7843030"/>
<dbReference type="PANTHER" id="PTHR38150">
    <property type="entry name" value="EF-HAND DOMAIN-CONTAINING PROTEIN"/>
    <property type="match status" value="1"/>
</dbReference>
<dbReference type="Proteomes" id="UP000009168">
    <property type="component" value="Unassembled WGS sequence"/>
</dbReference>
<feature type="compositionally biased region" description="Basic and acidic residues" evidence="1">
    <location>
        <begin position="913"/>
        <end position="922"/>
    </location>
</feature>
<feature type="region of interest" description="Disordered" evidence="1">
    <location>
        <begin position="893"/>
        <end position="971"/>
    </location>
</feature>
<feature type="region of interest" description="Disordered" evidence="1">
    <location>
        <begin position="127"/>
        <end position="169"/>
    </location>
</feature>
<dbReference type="HOGENOM" id="CLU_280685_0_0_1"/>
<evidence type="ECO:0000256" key="1">
    <source>
        <dbReference type="SAM" id="MobiDB-lite"/>
    </source>
</evidence>
<sequence length="1119" mass="131319">MMNFIPSKVGHEELESQSKQSMKSFSNLNLPQSSTYLNNIRGDEDSNEGHLSDEEEFQDNEHYLNQYQQNYIMDQQNMQYNMYPNQQYQNENYHNKGYQGQVRQVISPKAQQSKFLGHTQSLSMKENLPQRNYGVAKSSTSPFRSKLGKEQKENQHLQQQQRSANSTSNIKSFEKSYQELTQQILSQRLENVQQNDYSLRPQDLLLGQQQLQELQKRKHYDQKTQEELFKRLNKEAELQNDYKHQLALEQQKKEMEQCTFTPQTYSTRPEEQRTLNQFLEDQEKFQKQQSEKINMLRYQIQEEKNQNTTHQPRINQKSEMIVQMKRVEKEPVYDRLYKISQEKSNRTSEVRASNQINGLNCGTTKFSSRNSNSQFNQTQRVSEYELEIEQQNTFQPQINEKSKMMVRKGKVGDHLYQDALRRQEKINTIQSQQESVMTKQQKSTMSNQTNRIISSRSEQIVATKFVREFEYVCDEILHDPNSQKIDYLQMGEILNRLHFLKNVGDESNLNNLGHERKLVYDIWYNLRGDELGGVTKCNLCQFLLIVIGIFSFQLQTEDQIRQIQNEQNQNNSNANYAHPLQNDSYNKFNHQHNTLYLQERYTEEEDEDYDPSNPCYQQGQQKFMQLTVQQQLSEFNQGNDSFQAKLQQFNQKNRKGFIDQIGNWNIPVEEAKCLQKEFDILYRNRLSNEELKKTDFKQDSTFQPQINQNSKKLAENYREKLLEETANLISNQEIQVKVPPSGKITHVDLLVFQKQAQLQERQKKNQAQSIAVQQSCTFHPQTLPSSSSLVSKNNLTNQSGQMNNNGSNASLMSNQCGLKKSNQLYQLAKLKNGKKDKDKNEIEYEKNFDECTFQPDIAITRSKSSNALRKSHVSAVSVTSQRDSDKYIERMRAANKQREEKNIMLQRGYNKPDGNDKKKTEKTAPVSSRLYNDVPLYRQSKQNNSNEQQQSTQENQNTSEQVQQYGEASQTQEYSQYQQYMMNQKQTEQSYDNFMNNQQDSYGLYSYNQEGEELQHQVEQNNQKASENQGQQFQYNQIQPINPLEKVPLLFVDVNLGREKTERIIVFEGDTSEALATKFAEEQNLDSQMKQKLKELLDNQIAGLLTKIDEEEAPSMMSD</sequence>
<proteinExistence type="predicted"/>
<organism evidence="2 3">
    <name type="scientific">Tetrahymena thermophila (strain SB210)</name>
    <dbReference type="NCBI Taxonomy" id="312017"/>
    <lineage>
        <taxon>Eukaryota</taxon>
        <taxon>Sar</taxon>
        <taxon>Alveolata</taxon>
        <taxon>Ciliophora</taxon>
        <taxon>Intramacronucleata</taxon>
        <taxon>Oligohymenophorea</taxon>
        <taxon>Hymenostomatida</taxon>
        <taxon>Tetrahymenina</taxon>
        <taxon>Tetrahymenidae</taxon>
        <taxon>Tetrahymena</taxon>
    </lineage>
</organism>
<feature type="compositionally biased region" description="Low complexity" evidence="1">
    <location>
        <begin position="942"/>
        <end position="961"/>
    </location>
</feature>
<dbReference type="AlphaFoldDB" id="Q235J3"/>
<dbReference type="eggNOG" id="ENOG502SAFH">
    <property type="taxonomic scope" value="Eukaryota"/>
</dbReference>
<dbReference type="RefSeq" id="XP_001012453.2">
    <property type="nucleotide sequence ID" value="XM_001012453.3"/>
</dbReference>
<feature type="compositionally biased region" description="Polar residues" evidence="1">
    <location>
        <begin position="17"/>
        <end position="38"/>
    </location>
</feature>
<keyword evidence="3" id="KW-1185">Reference proteome</keyword>